<evidence type="ECO:0000256" key="8">
    <source>
        <dbReference type="ARBA" id="ARBA00023128"/>
    </source>
</evidence>
<dbReference type="GO" id="GO:0015986">
    <property type="term" value="P:proton motive force-driven ATP synthesis"/>
    <property type="evidence" value="ECO:0007669"/>
    <property type="project" value="InterPro"/>
</dbReference>
<name>A0A8T0D590_9TREM</name>
<organism evidence="10 11">
    <name type="scientific">Paragonimus westermani</name>
    <dbReference type="NCBI Taxonomy" id="34504"/>
    <lineage>
        <taxon>Eukaryota</taxon>
        <taxon>Metazoa</taxon>
        <taxon>Spiralia</taxon>
        <taxon>Lophotrochozoa</taxon>
        <taxon>Platyhelminthes</taxon>
        <taxon>Trematoda</taxon>
        <taxon>Digenea</taxon>
        <taxon>Plagiorchiida</taxon>
        <taxon>Troglotremata</taxon>
        <taxon>Troglotrematidae</taxon>
        <taxon>Paragonimus</taxon>
    </lineage>
</organism>
<dbReference type="AlphaFoldDB" id="A0A8T0D590"/>
<feature type="non-terminal residue" evidence="10">
    <location>
        <position position="1"/>
    </location>
</feature>
<dbReference type="PANTHER" id="PTHR12441:SF10">
    <property type="entry name" value="ATP SYNTHASE-COUPLING FACTOR 6, MITOCHONDRIAL"/>
    <property type="match status" value="1"/>
</dbReference>
<comment type="caution">
    <text evidence="10">The sequence shown here is derived from an EMBL/GenBank/DDBJ whole genome shotgun (WGS) entry which is preliminary data.</text>
</comment>
<evidence type="ECO:0000256" key="4">
    <source>
        <dbReference type="ARBA" id="ARBA00022547"/>
    </source>
</evidence>
<evidence type="ECO:0008006" key="12">
    <source>
        <dbReference type="Google" id="ProtNLM"/>
    </source>
</evidence>
<dbReference type="GO" id="GO:0005743">
    <property type="term" value="C:mitochondrial inner membrane"/>
    <property type="evidence" value="ECO:0007669"/>
    <property type="project" value="UniProtKB-SubCell"/>
</dbReference>
<evidence type="ECO:0000256" key="3">
    <source>
        <dbReference type="ARBA" id="ARBA00022448"/>
    </source>
</evidence>
<dbReference type="InterPro" id="IPR036204">
    <property type="entry name" value="ATP_synth_f6_sf_mt"/>
</dbReference>
<dbReference type="FunFam" id="1.10.246.110:FF:000001">
    <property type="entry name" value="ATP synthase-coupling factor 6, mitochondrial"/>
    <property type="match status" value="1"/>
</dbReference>
<keyword evidence="6" id="KW-0999">Mitochondrion inner membrane</keyword>
<dbReference type="EMBL" id="JTDF01018971">
    <property type="protein sequence ID" value="KAF8562586.1"/>
    <property type="molecule type" value="Genomic_DNA"/>
</dbReference>
<dbReference type="GO" id="GO:0015078">
    <property type="term" value="F:proton transmembrane transporter activity"/>
    <property type="evidence" value="ECO:0007669"/>
    <property type="project" value="InterPro"/>
</dbReference>
<evidence type="ECO:0000256" key="2">
    <source>
        <dbReference type="ARBA" id="ARBA00007346"/>
    </source>
</evidence>
<evidence type="ECO:0000256" key="9">
    <source>
        <dbReference type="ARBA" id="ARBA00023136"/>
    </source>
</evidence>
<keyword evidence="8" id="KW-0496">Mitochondrion</keyword>
<keyword evidence="5" id="KW-0375">Hydrogen ion transport</keyword>
<keyword evidence="7" id="KW-0406">Ion transport</keyword>
<dbReference type="Pfam" id="PF05511">
    <property type="entry name" value="ATP-synt_F6"/>
    <property type="match status" value="1"/>
</dbReference>
<dbReference type="Proteomes" id="UP000699462">
    <property type="component" value="Unassembled WGS sequence"/>
</dbReference>
<evidence type="ECO:0000256" key="1">
    <source>
        <dbReference type="ARBA" id="ARBA00004273"/>
    </source>
</evidence>
<dbReference type="SUPFAM" id="SSF111357">
    <property type="entry name" value="Mitochondrial ATP synthase coupling factor 6"/>
    <property type="match status" value="1"/>
</dbReference>
<sequence length="113" mass="12843">PRLATKATAVQASDPIQKAFLQKLHEYNQKSKSGEMGLADAKPNEIKELKDTLAKIDHIFGAAGQDMTQFPTFKFDQPRLVHPHSTINAEYPEETEEFKEDQKAKDNRYILTI</sequence>
<comment type="similarity">
    <text evidence="2">Belongs to the eukaryotic ATPase subunit F6 family.</text>
</comment>
<keyword evidence="9" id="KW-0472">Membrane</keyword>
<keyword evidence="11" id="KW-1185">Reference proteome</keyword>
<evidence type="ECO:0000256" key="7">
    <source>
        <dbReference type="ARBA" id="ARBA00023065"/>
    </source>
</evidence>
<proteinExistence type="inferred from homology"/>
<evidence type="ECO:0000313" key="11">
    <source>
        <dbReference type="Proteomes" id="UP000699462"/>
    </source>
</evidence>
<reference evidence="10 11" key="1">
    <citation type="submission" date="2019-07" db="EMBL/GenBank/DDBJ databases">
        <title>Annotation for the trematode Paragonimus westermani.</title>
        <authorList>
            <person name="Choi Y.-J."/>
        </authorList>
    </citation>
    <scope>NUCLEOTIDE SEQUENCE [LARGE SCALE GENOMIC DNA]</scope>
    <source>
        <strain evidence="10">180907_Pwestermani</strain>
    </source>
</reference>
<keyword evidence="4" id="KW-0138">CF(0)</keyword>
<keyword evidence="3" id="KW-0813">Transport</keyword>
<dbReference type="GO" id="GO:0045259">
    <property type="term" value="C:proton-transporting ATP synthase complex"/>
    <property type="evidence" value="ECO:0007669"/>
    <property type="project" value="UniProtKB-KW"/>
</dbReference>
<dbReference type="OrthoDB" id="8902296at2759"/>
<comment type="subcellular location">
    <subcellularLocation>
        <location evidence="1">Mitochondrion inner membrane</location>
    </subcellularLocation>
</comment>
<gene>
    <name evidence="10" type="ORF">P879_11705</name>
</gene>
<dbReference type="InterPro" id="IPR008387">
    <property type="entry name" value="ATP_synth_f6_mt"/>
</dbReference>
<evidence type="ECO:0000256" key="6">
    <source>
        <dbReference type="ARBA" id="ARBA00022792"/>
    </source>
</evidence>
<evidence type="ECO:0000256" key="5">
    <source>
        <dbReference type="ARBA" id="ARBA00022781"/>
    </source>
</evidence>
<evidence type="ECO:0000313" key="10">
    <source>
        <dbReference type="EMBL" id="KAF8562586.1"/>
    </source>
</evidence>
<dbReference type="Gene3D" id="1.10.246.110">
    <property type="entry name" value="Mitochondrial ATP synthase-coupling factor 6"/>
    <property type="match status" value="1"/>
</dbReference>
<dbReference type="PANTHER" id="PTHR12441">
    <property type="entry name" value="ATP SYNTHASE COUPLING FACTOR 6, MITOCHONDRIAL"/>
    <property type="match status" value="1"/>
</dbReference>
<accession>A0A8T0D590</accession>
<protein>
    <recommendedName>
        <fullName evidence="12">ATP synthase-coupling factor 6, mitochondrial</fullName>
    </recommendedName>
</protein>